<keyword evidence="1" id="KW-0812">Transmembrane</keyword>
<name>A0A6M1U3V8_9RHOB</name>
<feature type="transmembrane region" description="Helical" evidence="1">
    <location>
        <begin position="137"/>
        <end position="164"/>
    </location>
</feature>
<keyword evidence="3" id="KW-1185">Reference proteome</keyword>
<evidence type="ECO:0000256" key="1">
    <source>
        <dbReference type="SAM" id="Phobius"/>
    </source>
</evidence>
<dbReference type="PIRSF" id="PIRSF028704">
    <property type="entry name" value="UPC028704"/>
    <property type="match status" value="1"/>
</dbReference>
<sequence length="384" mass="42279">MPAPSPAPAAPLKTRDPRLDVFRGLCLVMIFINHVPGNIYEGATSRNFGFSDAAEGFVLMSGIAAGLAYSADFREASMRLWTGLARVWRRVWTLYLVHILATFAALAAAAAVALWLGNAESLFENQMKWVWLDPLRTLIGLVILTHQFGYVNILPLYLVLLAFAPILLFLAWRWPLWLLAGSVALWLVAGIWRLGPPNYPTSGVWFFNPLTWQVIFVTGLVTGVALKEGRRLVPVRRWLQVATGLFLLYAALSVQIPAVSKLTGNSLWLLRETFNLPWNLTAFDKTYVTGPRLLHILALAYFLSSFPAVRRACAHPLAAPFELLGRQALPVFALGSVLCIGLQGVKHVTGEDILADSLILAGGLAAQFALAAARQYWPKPPKIS</sequence>
<keyword evidence="1" id="KW-0472">Membrane</keyword>
<comment type="caution">
    <text evidence="2">The sequence shown here is derived from an EMBL/GenBank/DDBJ whole genome shotgun (WGS) entry which is preliminary data.</text>
</comment>
<feature type="transmembrane region" description="Helical" evidence="1">
    <location>
        <begin position="206"/>
        <end position="226"/>
    </location>
</feature>
<gene>
    <name evidence="2" type="ORF">G5V65_15360</name>
</gene>
<dbReference type="InterPro" id="IPR014550">
    <property type="entry name" value="UCP028704_OpgC"/>
</dbReference>
<accession>A0A6M1U3V8</accession>
<feature type="transmembrane region" description="Helical" evidence="1">
    <location>
        <begin position="21"/>
        <end position="40"/>
    </location>
</feature>
<keyword evidence="1" id="KW-1133">Transmembrane helix</keyword>
<dbReference type="PANTHER" id="PTHR38592:SF3">
    <property type="entry name" value="BLL4819 PROTEIN"/>
    <property type="match status" value="1"/>
</dbReference>
<proteinExistence type="predicted"/>
<evidence type="ECO:0000313" key="2">
    <source>
        <dbReference type="EMBL" id="NGQ92274.1"/>
    </source>
</evidence>
<reference evidence="2 3" key="1">
    <citation type="submission" date="2020-02" db="EMBL/GenBank/DDBJ databases">
        <title>Rhodobacter translucens sp. nov., a novel bacterium isolated from activated sludge.</title>
        <authorList>
            <person name="Liu J."/>
        </authorList>
    </citation>
    <scope>NUCLEOTIDE SEQUENCE [LARGE SCALE GENOMIC DNA]</scope>
    <source>
        <strain evidence="2 3">HX-7-19</strain>
    </source>
</reference>
<dbReference type="AlphaFoldDB" id="A0A6M1U3V8"/>
<feature type="transmembrane region" description="Helical" evidence="1">
    <location>
        <begin position="176"/>
        <end position="194"/>
    </location>
</feature>
<dbReference type="RefSeq" id="WP_165051768.1">
    <property type="nucleotide sequence ID" value="NZ_JAALFE010000016.1"/>
</dbReference>
<dbReference type="Pfam" id="PF10129">
    <property type="entry name" value="OpgC_C"/>
    <property type="match status" value="1"/>
</dbReference>
<feature type="transmembrane region" description="Helical" evidence="1">
    <location>
        <begin position="92"/>
        <end position="117"/>
    </location>
</feature>
<dbReference type="EMBL" id="JAALFE010000016">
    <property type="protein sequence ID" value="NGQ92274.1"/>
    <property type="molecule type" value="Genomic_DNA"/>
</dbReference>
<dbReference type="PANTHER" id="PTHR38592">
    <property type="entry name" value="BLL4819 PROTEIN"/>
    <property type="match status" value="1"/>
</dbReference>
<dbReference type="Proteomes" id="UP000474758">
    <property type="component" value="Unassembled WGS sequence"/>
</dbReference>
<organism evidence="2 3">
    <name type="scientific">Paragemmobacter kunshanensis</name>
    <dbReference type="NCBI Taxonomy" id="2583234"/>
    <lineage>
        <taxon>Bacteria</taxon>
        <taxon>Pseudomonadati</taxon>
        <taxon>Pseudomonadota</taxon>
        <taxon>Alphaproteobacteria</taxon>
        <taxon>Rhodobacterales</taxon>
        <taxon>Paracoccaceae</taxon>
        <taxon>Paragemmobacter</taxon>
    </lineage>
</organism>
<feature type="transmembrane region" description="Helical" evidence="1">
    <location>
        <begin position="238"/>
        <end position="258"/>
    </location>
</feature>
<protein>
    <submittedName>
        <fullName evidence="2">OpgC domain-containing protein</fullName>
    </submittedName>
</protein>
<feature type="transmembrane region" description="Helical" evidence="1">
    <location>
        <begin position="52"/>
        <end position="71"/>
    </location>
</feature>
<evidence type="ECO:0000313" key="3">
    <source>
        <dbReference type="Proteomes" id="UP000474758"/>
    </source>
</evidence>